<reference evidence="1 2" key="1">
    <citation type="submission" date="2018-08" db="EMBL/GenBank/DDBJ databases">
        <title>A genome reference for cultivated species of the human gut microbiota.</title>
        <authorList>
            <person name="Zou Y."/>
            <person name="Xue W."/>
            <person name="Luo G."/>
        </authorList>
    </citation>
    <scope>NUCLEOTIDE SEQUENCE [LARGE SCALE GENOMIC DNA]</scope>
    <source>
        <strain evidence="1 2">AM35-14</strain>
    </source>
</reference>
<sequence length="146" mass="16908">MNENIFNKPEKPFLLLAEDSEHSISYHWLESEEELQEVALELKDGGCRIIEAIEIGSCRNVEIKPDYLVDDFIEEINSAYDKANELKFDSVILSIDTDAEETYHINDTPDGFQCDEFDYYFDDLDSIAEALFVERMVGKPVEIRIE</sequence>
<dbReference type="EMBL" id="QSHZ01000020">
    <property type="protein sequence ID" value="RHC54665.1"/>
    <property type="molecule type" value="Genomic_DNA"/>
</dbReference>
<protein>
    <submittedName>
        <fullName evidence="1">Uncharacterized protein</fullName>
    </submittedName>
</protein>
<gene>
    <name evidence="1" type="ORF">DW839_18370</name>
</gene>
<dbReference type="AlphaFoldDB" id="A0A414AT45"/>
<evidence type="ECO:0000313" key="1">
    <source>
        <dbReference type="EMBL" id="RHC54665.1"/>
    </source>
</evidence>
<evidence type="ECO:0000313" key="2">
    <source>
        <dbReference type="Proteomes" id="UP000283975"/>
    </source>
</evidence>
<comment type="caution">
    <text evidence="1">The sequence shown here is derived from an EMBL/GenBank/DDBJ whole genome shotgun (WGS) entry which is preliminary data.</text>
</comment>
<proteinExistence type="predicted"/>
<dbReference type="Proteomes" id="UP000283975">
    <property type="component" value="Unassembled WGS sequence"/>
</dbReference>
<name>A0A414AT45_9FIRM</name>
<dbReference type="RefSeq" id="WP_002572349.1">
    <property type="nucleotide sequence ID" value="NZ_CBCSIM010000025.1"/>
</dbReference>
<accession>A0A414AT45</accession>
<organism evidence="1 2">
    <name type="scientific">Enterocloster bolteae</name>
    <dbReference type="NCBI Taxonomy" id="208479"/>
    <lineage>
        <taxon>Bacteria</taxon>
        <taxon>Bacillati</taxon>
        <taxon>Bacillota</taxon>
        <taxon>Clostridia</taxon>
        <taxon>Lachnospirales</taxon>
        <taxon>Lachnospiraceae</taxon>
        <taxon>Enterocloster</taxon>
    </lineage>
</organism>